<dbReference type="PANTHER" id="PTHR43290">
    <property type="entry name" value="MEVALONATE KINASE"/>
    <property type="match status" value="1"/>
</dbReference>
<evidence type="ECO:0000256" key="3">
    <source>
        <dbReference type="ARBA" id="ARBA00022679"/>
    </source>
</evidence>
<dbReference type="SUPFAM" id="SSF54211">
    <property type="entry name" value="Ribosomal protein S5 domain 2-like"/>
    <property type="match status" value="1"/>
</dbReference>
<dbReference type="InterPro" id="IPR006205">
    <property type="entry name" value="Mev_gal_kin"/>
</dbReference>
<dbReference type="InterPro" id="IPR036554">
    <property type="entry name" value="GHMP_kinase_C_sf"/>
</dbReference>
<comment type="function">
    <text evidence="11">Catalyzes the phosphorylation of (R)-mevalonate (MVA) to (R)-mevalonate 5-phosphate (MVAP). Functions in the mevalonate (MVA) pathway leading to isopentenyl diphosphate (IPP), a key precursor for the biosynthesis of isoprenoid compounds such as archaeal membrane lipids.</text>
</comment>
<dbReference type="GO" id="GO:0005524">
    <property type="term" value="F:ATP binding"/>
    <property type="evidence" value="ECO:0007669"/>
    <property type="project" value="UniProtKB-UniRule"/>
</dbReference>
<comment type="cofactor">
    <cofactor evidence="11">
        <name>Mg(2+)</name>
        <dbReference type="ChEBI" id="CHEBI:18420"/>
    </cofactor>
</comment>
<dbReference type="GO" id="GO:0004496">
    <property type="term" value="F:mevalonate kinase activity"/>
    <property type="evidence" value="ECO:0007669"/>
    <property type="project" value="UniProtKB-UniRule"/>
</dbReference>
<dbReference type="Proteomes" id="UP001063698">
    <property type="component" value="Chromosome"/>
</dbReference>
<evidence type="ECO:0000256" key="7">
    <source>
        <dbReference type="ARBA" id="ARBA00022842"/>
    </source>
</evidence>
<feature type="domain" description="GHMP kinase N-terminal" evidence="12">
    <location>
        <begin position="93"/>
        <end position="174"/>
    </location>
</feature>
<comment type="caution">
    <text evidence="11">Lacks conserved residue(s) required for the propagation of feature annotation.</text>
</comment>
<dbReference type="EC" id="2.7.1.36" evidence="11"/>
<evidence type="ECO:0000259" key="13">
    <source>
        <dbReference type="Pfam" id="PF08544"/>
    </source>
</evidence>
<keyword evidence="2 11" id="KW-0444">Lipid biosynthesis</keyword>
<keyword evidence="6 11" id="KW-0067">ATP-binding</keyword>
<evidence type="ECO:0000256" key="6">
    <source>
        <dbReference type="ARBA" id="ARBA00022840"/>
    </source>
</evidence>
<dbReference type="EMBL" id="CP006868">
    <property type="protein sequence ID" value="UXD21895.1"/>
    <property type="molecule type" value="Genomic_DNA"/>
</dbReference>
<accession>A0A977KA70</accession>
<comment type="pathway">
    <text evidence="10 11">Isoprenoid biosynthesis; isopentenyl diphosphate biosynthesis via mevalonate pathway; isopentenyl diphosphate from (R)-mevalonate: step 1/3.</text>
</comment>
<keyword evidence="3 11" id="KW-0808">Transferase</keyword>
<evidence type="ECO:0000256" key="11">
    <source>
        <dbReference type="HAMAP-Rule" id="MF_00217"/>
    </source>
</evidence>
<dbReference type="InterPro" id="IPR014721">
    <property type="entry name" value="Ribsml_uS5_D2-typ_fold_subgr"/>
</dbReference>
<proteinExistence type="inferred from homology"/>
<comment type="subcellular location">
    <subcellularLocation>
        <location evidence="11">Cytoplasm</location>
    </subcellularLocation>
</comment>
<comment type="similarity">
    <text evidence="11">Belongs to the GHMP kinase family. Mevalonate kinase subfamily.</text>
</comment>
<keyword evidence="4 11" id="KW-0547">Nucleotide-binding</keyword>
<dbReference type="GO" id="GO:0000287">
    <property type="term" value="F:magnesium ion binding"/>
    <property type="evidence" value="ECO:0007669"/>
    <property type="project" value="UniProtKB-UniRule"/>
</dbReference>
<dbReference type="Gene3D" id="3.30.230.10">
    <property type="match status" value="1"/>
</dbReference>
<evidence type="ECO:0000313" key="14">
    <source>
        <dbReference type="EMBL" id="UXD21895.1"/>
    </source>
</evidence>
<keyword evidence="9 11" id="KW-0414">Isoprene biosynthesis</keyword>
<keyword evidence="15" id="KW-1185">Reference proteome</keyword>
<evidence type="ECO:0000256" key="8">
    <source>
        <dbReference type="ARBA" id="ARBA00023098"/>
    </source>
</evidence>
<protein>
    <recommendedName>
        <fullName evidence="11">Mevalonate kinase</fullName>
        <shortName evidence="11">MK</shortName>
        <shortName evidence="11">MVK</shortName>
        <ecNumber evidence="11">2.7.1.36</ecNumber>
    </recommendedName>
</protein>
<dbReference type="Pfam" id="PF08544">
    <property type="entry name" value="GHMP_kinases_C"/>
    <property type="match status" value="1"/>
</dbReference>
<dbReference type="InterPro" id="IPR022937">
    <property type="entry name" value="Mevalonate_kinase_arc"/>
</dbReference>
<evidence type="ECO:0000256" key="5">
    <source>
        <dbReference type="ARBA" id="ARBA00022777"/>
    </source>
</evidence>
<evidence type="ECO:0000256" key="10">
    <source>
        <dbReference type="ARBA" id="ARBA00029438"/>
    </source>
</evidence>
<evidence type="ECO:0000256" key="1">
    <source>
        <dbReference type="ARBA" id="ARBA00022490"/>
    </source>
</evidence>
<organism evidence="14 15">
    <name type="scientific">Ignicoccus pacificus DSM 13166</name>
    <dbReference type="NCBI Taxonomy" id="940294"/>
    <lineage>
        <taxon>Archaea</taxon>
        <taxon>Thermoproteota</taxon>
        <taxon>Thermoprotei</taxon>
        <taxon>Desulfurococcales</taxon>
        <taxon>Desulfurococcaceae</taxon>
        <taxon>Ignicoccus</taxon>
    </lineage>
</organism>
<dbReference type="AlphaFoldDB" id="A0A977KA70"/>
<dbReference type="GO" id="GO:0019287">
    <property type="term" value="P:isopentenyl diphosphate biosynthetic process, mevalonate pathway"/>
    <property type="evidence" value="ECO:0007669"/>
    <property type="project" value="UniProtKB-UniRule"/>
</dbReference>
<evidence type="ECO:0000313" key="15">
    <source>
        <dbReference type="Proteomes" id="UP001063698"/>
    </source>
</evidence>
<comment type="subunit">
    <text evidence="11">Homodimer.</text>
</comment>
<evidence type="ECO:0000256" key="9">
    <source>
        <dbReference type="ARBA" id="ARBA00023229"/>
    </source>
</evidence>
<dbReference type="InterPro" id="IPR020568">
    <property type="entry name" value="Ribosomal_Su5_D2-typ_SF"/>
</dbReference>
<feature type="active site" description="Proton acceptor" evidence="11">
    <location>
        <position position="166"/>
    </location>
</feature>
<keyword evidence="1 11" id="KW-0963">Cytoplasm</keyword>
<dbReference type="KEGG" id="ipc:IPA_09340"/>
<dbReference type="PRINTS" id="PR00959">
    <property type="entry name" value="MEVGALKINASE"/>
</dbReference>
<dbReference type="InterPro" id="IPR006204">
    <property type="entry name" value="GHMP_kinase_N_dom"/>
</dbReference>
<reference evidence="14" key="1">
    <citation type="submission" date="2013-11" db="EMBL/GenBank/DDBJ databases">
        <title>Comparative genomics of Ignicoccus.</title>
        <authorList>
            <person name="Podar M."/>
        </authorList>
    </citation>
    <scope>NUCLEOTIDE SEQUENCE</scope>
    <source>
        <strain evidence="14">DSM 13166</strain>
    </source>
</reference>
<evidence type="ECO:0000256" key="4">
    <source>
        <dbReference type="ARBA" id="ARBA00022741"/>
    </source>
</evidence>
<dbReference type="PANTHER" id="PTHR43290:SF2">
    <property type="entry name" value="MEVALONATE KINASE"/>
    <property type="match status" value="1"/>
</dbReference>
<dbReference type="SUPFAM" id="SSF55060">
    <property type="entry name" value="GHMP Kinase, C-terminal domain"/>
    <property type="match status" value="1"/>
</dbReference>
<sequence length="333" mass="35462">MGEVEEVSGTPIKSSKALAPTKVTLFGEHAVVYGKPALVLSIPVYVEVETERADEFSLESGPVSLNKLSLIIEEDEVRLSGEARGEVLRYFSYILESLNIIGIRDVRIRISSPLPVGAGLGTSAAVTVGTIAAASKLNDMSLTKEKIAELAWEVEKRVQGRASPMDTSASALGGALLIRRDGEKWIREKITINEVPLVIGLFKKRWTTGELVARVAKRLTEYPFLNEIIEVIGDLTMEALNALESGDLAKVGELMNVNHGLLESLGVVTKEIAEAVHAVRMAGALGAKVSGAGGGGAVVALGDNVDEISAAFKAVGAERVLVIRRLSRGVEVR</sequence>
<dbReference type="GO" id="GO:0005829">
    <property type="term" value="C:cytosol"/>
    <property type="evidence" value="ECO:0007669"/>
    <property type="project" value="TreeGrafter"/>
</dbReference>
<evidence type="ECO:0000256" key="2">
    <source>
        <dbReference type="ARBA" id="ARBA00022516"/>
    </source>
</evidence>
<dbReference type="NCBIfam" id="TIGR00549">
    <property type="entry name" value="mevalon_kin"/>
    <property type="match status" value="1"/>
</dbReference>
<evidence type="ECO:0000259" key="12">
    <source>
        <dbReference type="Pfam" id="PF00288"/>
    </source>
</evidence>
<keyword evidence="8 11" id="KW-0443">Lipid metabolism</keyword>
<name>A0A977KA70_9CREN</name>
<dbReference type="InterPro" id="IPR013750">
    <property type="entry name" value="GHMP_kinase_C_dom"/>
</dbReference>
<comment type="catalytic activity">
    <reaction evidence="11">
        <text>(R)-mevalonate + ATP = (R)-5-phosphomevalonate + ADP + H(+)</text>
        <dbReference type="Rhea" id="RHEA:17065"/>
        <dbReference type="ChEBI" id="CHEBI:15378"/>
        <dbReference type="ChEBI" id="CHEBI:30616"/>
        <dbReference type="ChEBI" id="CHEBI:36464"/>
        <dbReference type="ChEBI" id="CHEBI:58146"/>
        <dbReference type="ChEBI" id="CHEBI:456216"/>
        <dbReference type="EC" id="2.7.1.36"/>
    </reaction>
</comment>
<feature type="domain" description="GHMP kinase C-terminal" evidence="13">
    <location>
        <begin position="241"/>
        <end position="316"/>
    </location>
</feature>
<dbReference type="Pfam" id="PF00288">
    <property type="entry name" value="GHMP_kinases_N"/>
    <property type="match status" value="1"/>
</dbReference>
<gene>
    <name evidence="11" type="primary">mvk</name>
    <name evidence="14" type="ORF">IPA_09340</name>
</gene>
<dbReference type="Gene3D" id="3.30.70.890">
    <property type="entry name" value="GHMP kinase, C-terminal domain"/>
    <property type="match status" value="1"/>
</dbReference>
<dbReference type="HAMAP" id="MF_00217">
    <property type="entry name" value="Mevalonate_kinase"/>
    <property type="match status" value="1"/>
</dbReference>
<keyword evidence="7 11" id="KW-0460">Magnesium</keyword>
<keyword evidence="5 11" id="KW-0418">Kinase</keyword>